<dbReference type="Pfam" id="PF00009">
    <property type="entry name" value="GTP_EFTU"/>
    <property type="match status" value="1"/>
</dbReference>
<dbReference type="Gene3D" id="1.10.10.2480">
    <property type="match status" value="1"/>
</dbReference>
<dbReference type="SUPFAM" id="SSF52540">
    <property type="entry name" value="P-loop containing nucleoside triphosphate hydrolases"/>
    <property type="match status" value="1"/>
</dbReference>
<dbReference type="Pfam" id="PF04760">
    <property type="entry name" value="IF2_N"/>
    <property type="match status" value="2"/>
</dbReference>
<dbReference type="AlphaFoldDB" id="A0AAE3DAU6"/>
<dbReference type="PANTHER" id="PTHR43381">
    <property type="entry name" value="TRANSLATION INITIATION FACTOR IF-2-RELATED"/>
    <property type="match status" value="1"/>
</dbReference>
<dbReference type="InterPro" id="IPR053905">
    <property type="entry name" value="EF-G-like_DII"/>
</dbReference>
<dbReference type="CDD" id="cd03692">
    <property type="entry name" value="mtIF2_IVc"/>
    <property type="match status" value="1"/>
</dbReference>
<evidence type="ECO:0000256" key="4">
    <source>
        <dbReference type="ARBA" id="ARBA00022741"/>
    </source>
</evidence>
<dbReference type="InterPro" id="IPR009000">
    <property type="entry name" value="Transl_B-barrel_sf"/>
</dbReference>
<dbReference type="PROSITE" id="PS01176">
    <property type="entry name" value="IF2"/>
    <property type="match status" value="1"/>
</dbReference>
<feature type="compositionally biased region" description="Gly residues" evidence="10">
    <location>
        <begin position="226"/>
        <end position="258"/>
    </location>
</feature>
<dbReference type="InterPro" id="IPR015760">
    <property type="entry name" value="TIF_IF2"/>
</dbReference>
<accession>A0AAE3DAU6</accession>
<protein>
    <recommendedName>
        <fullName evidence="2 8">Translation initiation factor IF-2</fullName>
    </recommendedName>
</protein>
<keyword evidence="4 8" id="KW-0547">Nucleotide-binding</keyword>
<dbReference type="GO" id="GO:0005829">
    <property type="term" value="C:cytosol"/>
    <property type="evidence" value="ECO:0007669"/>
    <property type="project" value="TreeGrafter"/>
</dbReference>
<keyword evidence="6 8" id="KW-0342">GTP-binding</keyword>
<feature type="compositionally biased region" description="Basic and acidic residues" evidence="10">
    <location>
        <begin position="113"/>
        <end position="123"/>
    </location>
</feature>
<name>A0AAE3DAU6_9FIRM</name>
<dbReference type="InterPro" id="IPR000178">
    <property type="entry name" value="TF_IF2_bacterial-like"/>
</dbReference>
<dbReference type="FunFam" id="2.40.30.10:FF:000008">
    <property type="entry name" value="Translation initiation factor IF-2"/>
    <property type="match status" value="1"/>
</dbReference>
<feature type="region of interest" description="Disordered" evidence="10">
    <location>
        <begin position="51"/>
        <end position="354"/>
    </location>
</feature>
<evidence type="ECO:0000256" key="6">
    <source>
        <dbReference type="ARBA" id="ARBA00023134"/>
    </source>
</evidence>
<feature type="compositionally biased region" description="Basic and acidic residues" evidence="10">
    <location>
        <begin position="301"/>
        <end position="329"/>
    </location>
</feature>
<comment type="subcellular location">
    <subcellularLocation>
        <location evidence="8">Cytoplasm</location>
    </subcellularLocation>
</comment>
<feature type="domain" description="Tr-type G" evidence="11">
    <location>
        <begin position="437"/>
        <end position="606"/>
    </location>
</feature>
<dbReference type="Proteomes" id="UP001198220">
    <property type="component" value="Unassembled WGS sequence"/>
</dbReference>
<dbReference type="HAMAP" id="MF_00100_B">
    <property type="entry name" value="IF_2_B"/>
    <property type="match status" value="1"/>
</dbReference>
<dbReference type="InterPro" id="IPR027417">
    <property type="entry name" value="P-loop_NTPase"/>
</dbReference>
<dbReference type="FunFam" id="2.40.30.10:FF:000007">
    <property type="entry name" value="Translation initiation factor IF-2"/>
    <property type="match status" value="1"/>
</dbReference>
<dbReference type="Pfam" id="PF22042">
    <property type="entry name" value="EF-G_D2"/>
    <property type="match status" value="1"/>
</dbReference>
<dbReference type="InterPro" id="IPR044145">
    <property type="entry name" value="IF2_II"/>
</dbReference>
<proteinExistence type="inferred from homology"/>
<dbReference type="SUPFAM" id="SSF50447">
    <property type="entry name" value="Translation proteins"/>
    <property type="match status" value="2"/>
</dbReference>
<keyword evidence="13" id="KW-1185">Reference proteome</keyword>
<feature type="binding site" evidence="8">
    <location>
        <begin position="446"/>
        <end position="453"/>
    </location>
    <ligand>
        <name>GTP</name>
        <dbReference type="ChEBI" id="CHEBI:37565"/>
    </ligand>
</feature>
<evidence type="ECO:0000256" key="10">
    <source>
        <dbReference type="SAM" id="MobiDB-lite"/>
    </source>
</evidence>
<dbReference type="FunFam" id="3.40.50.300:FF:000019">
    <property type="entry name" value="Translation initiation factor IF-2"/>
    <property type="match status" value="1"/>
</dbReference>
<dbReference type="EMBL" id="JAJEPS010000003">
    <property type="protein sequence ID" value="MCC2125555.1"/>
    <property type="molecule type" value="Genomic_DNA"/>
</dbReference>
<dbReference type="InterPro" id="IPR023115">
    <property type="entry name" value="TIF_IF2_dom3"/>
</dbReference>
<feature type="compositionally biased region" description="Basic and acidic residues" evidence="10">
    <location>
        <begin position="132"/>
        <end position="163"/>
    </location>
</feature>
<comment type="caution">
    <text evidence="12">The sequence shown here is derived from an EMBL/GenBank/DDBJ whole genome shotgun (WGS) entry which is preliminary data.</text>
</comment>
<feature type="compositionally biased region" description="Low complexity" evidence="10">
    <location>
        <begin position="95"/>
        <end position="112"/>
    </location>
</feature>
<evidence type="ECO:0000313" key="12">
    <source>
        <dbReference type="EMBL" id="MCC2125555.1"/>
    </source>
</evidence>
<evidence type="ECO:0000256" key="2">
    <source>
        <dbReference type="ARBA" id="ARBA00020675"/>
    </source>
</evidence>
<dbReference type="InterPro" id="IPR005225">
    <property type="entry name" value="Small_GTP-bd"/>
</dbReference>
<dbReference type="SUPFAM" id="SSF52156">
    <property type="entry name" value="Initiation factor IF2/eIF5b, domain 3"/>
    <property type="match status" value="1"/>
</dbReference>
<dbReference type="Gene3D" id="2.40.30.10">
    <property type="entry name" value="Translation factors"/>
    <property type="match status" value="2"/>
</dbReference>
<feature type="compositionally biased region" description="Gly residues" evidence="10">
    <location>
        <begin position="268"/>
        <end position="290"/>
    </location>
</feature>
<dbReference type="NCBIfam" id="TIGR00487">
    <property type="entry name" value="IF-2"/>
    <property type="match status" value="1"/>
</dbReference>
<evidence type="ECO:0000256" key="8">
    <source>
        <dbReference type="HAMAP-Rule" id="MF_00100"/>
    </source>
</evidence>
<gene>
    <name evidence="8 12" type="primary">infB</name>
    <name evidence="12" type="ORF">LKD36_05110</name>
</gene>
<keyword evidence="3 8" id="KW-0396">Initiation factor</keyword>
<dbReference type="RefSeq" id="WP_308458949.1">
    <property type="nucleotide sequence ID" value="NZ_JAJEPS010000003.1"/>
</dbReference>
<evidence type="ECO:0000256" key="9">
    <source>
        <dbReference type="RuleBase" id="RU000644"/>
    </source>
</evidence>
<evidence type="ECO:0000256" key="1">
    <source>
        <dbReference type="ARBA" id="ARBA00007733"/>
    </source>
</evidence>
<keyword evidence="8" id="KW-0963">Cytoplasm</keyword>
<dbReference type="InterPro" id="IPR036925">
    <property type="entry name" value="TIF_IF2_dom3_sf"/>
</dbReference>
<dbReference type="NCBIfam" id="TIGR00231">
    <property type="entry name" value="small_GTP"/>
    <property type="match status" value="1"/>
</dbReference>
<dbReference type="Gene3D" id="3.40.50.10050">
    <property type="entry name" value="Translation initiation factor IF- 2, domain 3"/>
    <property type="match status" value="1"/>
</dbReference>
<dbReference type="GO" id="GO:0003924">
    <property type="term" value="F:GTPase activity"/>
    <property type="evidence" value="ECO:0007669"/>
    <property type="project" value="UniProtKB-UniRule"/>
</dbReference>
<dbReference type="FunFam" id="3.40.50.10050:FF:000001">
    <property type="entry name" value="Translation initiation factor IF-2"/>
    <property type="match status" value="1"/>
</dbReference>
<feature type="compositionally biased region" description="Basic and acidic residues" evidence="10">
    <location>
        <begin position="81"/>
        <end position="93"/>
    </location>
</feature>
<sequence length="936" mass="102801">MANRNIRVYELAKELNKTSREIISLLAEKNIEVTTHMATLEDNQADQVRAQVNQESAKAAEGAAQDAKPKKKKFIVVHNPENSRDRKSPERRPAQPKTQAAKPAQKPAAAPKAEAKPAVKPEVKPAAAPKAAETRTENKIEGRPAGRPQGDRQEYNRGDRPQGDRQGYNRGDRPQGDRQGYNRGDRPQGDRQGYNRGDRPQGDRQGYNRGDRPQGDRQGYNRGGDRPQGGGYNRGGDRPQGGGYNRGGDRPQGGGYNRGGDRPQGNGFNRGGQGGGRDGRGGQNGRGGIGRQMNKAFDTPVETKPENRRYDNRNHQKQEKQYKDEDISKLKNRPGRFIKPAPQPVEQKKESTEPKKLPLPEMISISDLAERMKIQPSAIIKKLFLEGKMLTVNSELDFEAAGEIALEYNFDPEPEVKEDVIGKLLEDVEDPEDTLVQRPPVVCVMGHVDHGKTSLLDAIRHTNVTDREAGGITQHIGAYTVTIKDRKITFLDTPGHEAFTAMRMRGANSTDIAILVVAADDGVKPQTVEAINHAKAAGVEVIVAINKIDKPGASIDRVKQELTEYGLISEDWGGSTICVPVSAKSREGIEDLLEMVLLTADVLELKANPKRQARGLVIEAELDKGKGPVATVLVQKGTLHVGDFIAAGASYGKVRAMMDDKGRRVKEAGPSTPVEILGLNDVPMAGEIFVSPESDKEARTFAETFIKESREKMLEDTKLKMSLDDLYSQIQTGNLKELNLIIKADVAGSVEAVKQSLLKLSNEEVVVKCIHGAVGAINESDVILASASNAIIIGFNTRIDPAAKETAEREKVDVRLYRVIYDAIADVERAMKGMLDPIFEEKVIGHAEIRQIFKASGVGNIAGSYVLDGMFQRGCKVRITREGKQIYEGELASLKRFKDDVKEVKAGFECGLVFDKFNDIQELDVVEAYTMVEVPR</sequence>
<feature type="binding site" evidence="8">
    <location>
        <begin position="546"/>
        <end position="549"/>
    </location>
    <ligand>
        <name>GTP</name>
        <dbReference type="ChEBI" id="CHEBI:37565"/>
    </ligand>
</feature>
<evidence type="ECO:0000256" key="5">
    <source>
        <dbReference type="ARBA" id="ARBA00022917"/>
    </source>
</evidence>
<dbReference type="PANTHER" id="PTHR43381:SF5">
    <property type="entry name" value="TR-TYPE G DOMAIN-CONTAINING PROTEIN"/>
    <property type="match status" value="1"/>
</dbReference>
<dbReference type="CDD" id="cd01887">
    <property type="entry name" value="IF2_eIF5B"/>
    <property type="match status" value="1"/>
</dbReference>
<reference evidence="12 13" key="1">
    <citation type="submission" date="2021-10" db="EMBL/GenBank/DDBJ databases">
        <title>Anaerobic single-cell dispensing facilitates the cultivation of human gut bacteria.</title>
        <authorList>
            <person name="Afrizal A."/>
        </authorList>
    </citation>
    <scope>NUCLEOTIDE SEQUENCE [LARGE SCALE GENOMIC DNA]</scope>
    <source>
        <strain evidence="12 13">CLA-AA-H276</strain>
    </source>
</reference>
<feature type="binding site" evidence="8">
    <location>
        <begin position="492"/>
        <end position="496"/>
    </location>
    <ligand>
        <name>GTP</name>
        <dbReference type="ChEBI" id="CHEBI:37565"/>
    </ligand>
</feature>
<evidence type="ECO:0000256" key="7">
    <source>
        <dbReference type="ARBA" id="ARBA00025162"/>
    </source>
</evidence>
<comment type="similarity">
    <text evidence="1 8 9">Belongs to the TRAFAC class translation factor GTPase superfamily. Classic translation factor GTPase family. IF-2 subfamily.</text>
</comment>
<dbReference type="CDD" id="cd03702">
    <property type="entry name" value="IF2_mtIF2_II"/>
    <property type="match status" value="1"/>
</dbReference>
<evidence type="ECO:0000259" key="11">
    <source>
        <dbReference type="PROSITE" id="PS51722"/>
    </source>
</evidence>
<dbReference type="Gene3D" id="3.40.50.300">
    <property type="entry name" value="P-loop containing nucleotide triphosphate hydrolases"/>
    <property type="match status" value="1"/>
</dbReference>
<dbReference type="InterPro" id="IPR006847">
    <property type="entry name" value="IF2_N"/>
</dbReference>
<dbReference type="Pfam" id="PF11987">
    <property type="entry name" value="IF-2"/>
    <property type="match status" value="1"/>
</dbReference>
<dbReference type="GO" id="GO:0003743">
    <property type="term" value="F:translation initiation factor activity"/>
    <property type="evidence" value="ECO:0007669"/>
    <property type="project" value="UniProtKB-UniRule"/>
</dbReference>
<organism evidence="12 13">
    <name type="scientific">Hominiventricola filiformis</name>
    <dbReference type="NCBI Taxonomy" id="2885352"/>
    <lineage>
        <taxon>Bacteria</taxon>
        <taxon>Bacillati</taxon>
        <taxon>Bacillota</taxon>
        <taxon>Clostridia</taxon>
        <taxon>Lachnospirales</taxon>
        <taxon>Lachnospiraceae</taxon>
        <taxon>Hominiventricola</taxon>
    </lineage>
</organism>
<comment type="function">
    <text evidence="7 8 9">One of the essential components for the initiation of protein synthesis. Protects formylmethionyl-tRNA from spontaneous hydrolysis and promotes its binding to the 30S ribosomal subunits. Also involved in the hydrolysis of GTP during the formation of the 70S ribosomal complex.</text>
</comment>
<keyword evidence="5 8" id="KW-0648">Protein biosynthesis</keyword>
<feature type="compositionally biased region" description="Low complexity" evidence="10">
    <location>
        <begin position="57"/>
        <end position="66"/>
    </location>
</feature>
<evidence type="ECO:0000313" key="13">
    <source>
        <dbReference type="Proteomes" id="UP001198220"/>
    </source>
</evidence>
<dbReference type="PROSITE" id="PS51722">
    <property type="entry name" value="G_TR_2"/>
    <property type="match status" value="1"/>
</dbReference>
<evidence type="ECO:0000256" key="3">
    <source>
        <dbReference type="ARBA" id="ARBA00022540"/>
    </source>
</evidence>
<feature type="region of interest" description="G-domain" evidence="8">
    <location>
        <begin position="440"/>
        <end position="588"/>
    </location>
</feature>
<dbReference type="GO" id="GO:0005525">
    <property type="term" value="F:GTP binding"/>
    <property type="evidence" value="ECO:0007669"/>
    <property type="project" value="UniProtKB-KW"/>
</dbReference>
<dbReference type="InterPro" id="IPR000795">
    <property type="entry name" value="T_Tr_GTP-bd_dom"/>
</dbReference>